<feature type="compositionally biased region" description="Polar residues" evidence="8">
    <location>
        <begin position="546"/>
        <end position="561"/>
    </location>
</feature>
<dbReference type="Gene3D" id="2.40.160.120">
    <property type="match status" value="1"/>
</dbReference>
<feature type="region of interest" description="Disordered" evidence="8">
    <location>
        <begin position="510"/>
        <end position="534"/>
    </location>
</feature>
<feature type="repeat" description="ANK" evidence="6">
    <location>
        <begin position="306"/>
        <end position="338"/>
    </location>
</feature>
<dbReference type="InterPro" id="IPR002110">
    <property type="entry name" value="Ankyrin_rpt"/>
</dbReference>
<feature type="repeat" description="ANK" evidence="6">
    <location>
        <begin position="199"/>
        <end position="221"/>
    </location>
</feature>
<dbReference type="PROSITE" id="PS50088">
    <property type="entry name" value="ANK_REPEAT"/>
    <property type="match status" value="2"/>
</dbReference>
<dbReference type="GO" id="GO:0005635">
    <property type="term" value="C:nuclear envelope"/>
    <property type="evidence" value="ECO:0007669"/>
    <property type="project" value="TreeGrafter"/>
</dbReference>
<dbReference type="Pfam" id="PF00023">
    <property type="entry name" value="Ank"/>
    <property type="match status" value="1"/>
</dbReference>
<feature type="region of interest" description="Disordered" evidence="8">
    <location>
        <begin position="1"/>
        <end position="88"/>
    </location>
</feature>
<dbReference type="GO" id="GO:0032934">
    <property type="term" value="F:sterol binding"/>
    <property type="evidence" value="ECO:0007669"/>
    <property type="project" value="TreeGrafter"/>
</dbReference>
<dbReference type="InterPro" id="IPR011993">
    <property type="entry name" value="PH-like_dom_sf"/>
</dbReference>
<comment type="caution">
    <text evidence="10">The sequence shown here is derived from an EMBL/GenBank/DDBJ whole genome shotgun (WGS) entry which is preliminary data.</text>
</comment>
<reference evidence="10" key="1">
    <citation type="submission" date="2023-03" db="EMBL/GenBank/DDBJ databases">
        <title>Complete genome of Cladonia borealis.</title>
        <authorList>
            <person name="Park H."/>
        </authorList>
    </citation>
    <scope>NUCLEOTIDE SEQUENCE</scope>
    <source>
        <strain evidence="10">ANT050790</strain>
    </source>
</reference>
<dbReference type="PROSITE" id="PS01013">
    <property type="entry name" value="OSBP"/>
    <property type="match status" value="1"/>
</dbReference>
<dbReference type="FunFam" id="2.40.160.120:FF:000008">
    <property type="entry name" value="Oxysterol binding protein (Osh1)"/>
    <property type="match status" value="1"/>
</dbReference>
<keyword evidence="4" id="KW-0445">Lipid transport</keyword>
<dbReference type="PROSITE" id="PS50003">
    <property type="entry name" value="PH_DOMAIN"/>
    <property type="match status" value="1"/>
</dbReference>
<evidence type="ECO:0000256" key="2">
    <source>
        <dbReference type="ARBA" id="ARBA00022448"/>
    </source>
</evidence>
<dbReference type="PANTHER" id="PTHR10972:SF205">
    <property type="entry name" value="OXYSTEROL-BINDING PROTEIN 1"/>
    <property type="match status" value="1"/>
</dbReference>
<feature type="region of interest" description="Disordered" evidence="8">
    <location>
        <begin position="1124"/>
        <end position="1153"/>
    </location>
</feature>
<dbReference type="InterPro" id="IPR018494">
    <property type="entry name" value="Oxysterol-bd_CS"/>
</dbReference>
<dbReference type="SMART" id="SM00248">
    <property type="entry name" value="ANK"/>
    <property type="match status" value="3"/>
</dbReference>
<feature type="domain" description="PH" evidence="9">
    <location>
        <begin position="393"/>
        <end position="488"/>
    </location>
</feature>
<dbReference type="InterPro" id="IPR036770">
    <property type="entry name" value="Ankyrin_rpt-contain_sf"/>
</dbReference>
<dbReference type="SMART" id="SM00233">
    <property type="entry name" value="PH"/>
    <property type="match status" value="1"/>
</dbReference>
<evidence type="ECO:0000256" key="5">
    <source>
        <dbReference type="ARBA" id="ARBA00023121"/>
    </source>
</evidence>
<dbReference type="Pfam" id="PF00169">
    <property type="entry name" value="PH"/>
    <property type="match status" value="1"/>
</dbReference>
<keyword evidence="6" id="KW-0040">ANK repeat</keyword>
<keyword evidence="3" id="KW-0597">Phosphoprotein</keyword>
<evidence type="ECO:0000259" key="9">
    <source>
        <dbReference type="PROSITE" id="PS50003"/>
    </source>
</evidence>
<proteinExistence type="inferred from homology"/>
<dbReference type="InterPro" id="IPR001849">
    <property type="entry name" value="PH_domain"/>
</dbReference>
<gene>
    <name evidence="10" type="ORF">JMJ35_005717</name>
</gene>
<dbReference type="FunFam" id="1.25.40.20:FF:000281">
    <property type="entry name" value="Oxysterol binding protein (Osh1)"/>
    <property type="match status" value="1"/>
</dbReference>
<evidence type="ECO:0000313" key="10">
    <source>
        <dbReference type="EMBL" id="KAK0511867.1"/>
    </source>
</evidence>
<feature type="compositionally biased region" description="Basic and acidic residues" evidence="8">
    <location>
        <begin position="334"/>
        <end position="353"/>
    </location>
</feature>
<dbReference type="Gene3D" id="2.30.29.30">
    <property type="entry name" value="Pleckstrin-homology domain (PH domain)/Phosphotyrosine-binding domain (PTB)"/>
    <property type="match status" value="1"/>
</dbReference>
<dbReference type="InterPro" id="IPR037239">
    <property type="entry name" value="OSBP_sf"/>
</dbReference>
<dbReference type="Pfam" id="PF01237">
    <property type="entry name" value="Oxysterol_BP"/>
    <property type="match status" value="1"/>
</dbReference>
<dbReference type="InterPro" id="IPR000648">
    <property type="entry name" value="Oxysterol-bd"/>
</dbReference>
<dbReference type="GO" id="GO:0006869">
    <property type="term" value="P:lipid transport"/>
    <property type="evidence" value="ECO:0007669"/>
    <property type="project" value="UniProtKB-KW"/>
</dbReference>
<dbReference type="GO" id="GO:0034727">
    <property type="term" value="P:piecemeal microautophagy of the nucleus"/>
    <property type="evidence" value="ECO:0007669"/>
    <property type="project" value="TreeGrafter"/>
</dbReference>
<feature type="compositionally biased region" description="Polar residues" evidence="8">
    <location>
        <begin position="26"/>
        <end position="43"/>
    </location>
</feature>
<protein>
    <recommendedName>
        <fullName evidence="9">PH domain-containing protein</fullName>
    </recommendedName>
</protein>
<feature type="compositionally biased region" description="Polar residues" evidence="8">
    <location>
        <begin position="754"/>
        <end position="777"/>
    </location>
</feature>
<keyword evidence="11" id="KW-1185">Reference proteome</keyword>
<sequence>MSEKGADGHKRSKSALAKSLLHRGKSSSNLTVETDGNESTSVAGSDGGSEPPSPNISASHHSFGGLRSSRHRTKPSNASLGQDLTNPSTTALNRDAAALSKPSDTGPTIQQSVRMFKLFEVLRSGDRAAIAKAVTETSTIPTISEDEEKAAGTSSGTLEGTTILHLAIQCADPPVVEEILSVAQSTPGASIDVNARDRDGNTPLHLASMLGRPTTVRLLLEQPEINDSLLNYQGRSALDLARTPDIFQQLQLARSLFVDDKVREIQTLVSRQRYEQLESVLEDPRVELVLDVNGMELATEPSTVQSGGTLLHEAARKKDAKLIQLLLTHGADPFRRDRKGKLPQDVTKDEKTRSILKRSPAAAEAQRGIQEKAVLGSGGPLQAADNAPGGKDSREMKGYLKKWTNYTSGYKLRWFVLEDGVMSYYKHQDDTGSACRGAINMRIATLHMDAQDKTRFEIHGKSSVKYHLKANHEVEAKRWFWALNNAIQWTKDEAKEAEKQKKRKEEILRLAKSGQLPQVQEPGPPPTTTLNGRNLVPASAIGVPLTSSSSRVSFQDSNFGGTTAGEEDVSGVDSREPSIADNDISRSVRGAQTTAITGDMDDDDEYGDDASDHDLQPANKDAFNITAHSASLQLNLLAQVSAALRAESSRENAVPISDPTIIQALSTYESAVASLQGLVGDLLKISRDRDAYWQYRLDREADVRRLWEDSMAKVAREQEELEGRIGESEMKRKRTKRALREALESAPDAAAPGLSTSPEQQTSATFGKTQLGKQGTVSARRKSIGVRDPTRRKSTIAELTNLSDSDSDEDEEFFDAVDAGEVEVVEEMPTTVTSPIVESEGQTPSADLREKKKLEIQPSFKGYEDGLRTRFKMEADNRPKISLWGILKSMIGKDMTKMTLPVSFNEPTSLLQRVTEDMEYTDLLDTAADRADSTERLVYVAAFAASEYASTIGRVAKPFNPLLGETYEYVRPDKGYRFFIEQVSHHPPIGAAWAEGPKWDYYGESAVKSKFYGKSFDINPLGTWFLKLRPSTGGEELYTWKKVTSSVIGIITGSPTVDNYGPMEIKNHTTGEICTLDFKPRGWKASSAYQVSGKVMTKDGKTRWSIGGRWNDKIYARLTPGFEDSILADPTDPKTKPKSQQQQQQQQPEPGSSQAFLVWEAHPRPPNIPFNLTPFVVTFQHLPDRLRPYLPPTDTRFRPDQRAMEDGEYDLAATEKNRVEERQRAKRREREAQGVEFVPRWFGKRRDEVTGEEFWESKGTYWRVRDEMEKGGERWREVGVDDIFGKDEEEGEGGGPSSK</sequence>
<dbReference type="SUPFAM" id="SSF144000">
    <property type="entry name" value="Oxysterol-binding protein-like"/>
    <property type="match status" value="1"/>
</dbReference>
<dbReference type="Gene3D" id="3.30.70.3490">
    <property type="match status" value="1"/>
</dbReference>
<dbReference type="GO" id="GO:0030011">
    <property type="term" value="P:maintenance of cell polarity"/>
    <property type="evidence" value="ECO:0007669"/>
    <property type="project" value="TreeGrafter"/>
</dbReference>
<dbReference type="SUPFAM" id="SSF48403">
    <property type="entry name" value="Ankyrin repeat"/>
    <property type="match status" value="1"/>
</dbReference>
<dbReference type="GO" id="GO:0005829">
    <property type="term" value="C:cytosol"/>
    <property type="evidence" value="ECO:0007669"/>
    <property type="project" value="TreeGrafter"/>
</dbReference>
<feature type="region of interest" description="Disordered" evidence="8">
    <location>
        <begin position="546"/>
        <end position="615"/>
    </location>
</feature>
<dbReference type="Gene3D" id="1.25.40.20">
    <property type="entry name" value="Ankyrin repeat-containing domain"/>
    <property type="match status" value="2"/>
</dbReference>
<dbReference type="GO" id="GO:0006897">
    <property type="term" value="P:endocytosis"/>
    <property type="evidence" value="ECO:0007669"/>
    <property type="project" value="TreeGrafter"/>
</dbReference>
<feature type="compositionally biased region" description="Basic and acidic residues" evidence="8">
    <location>
        <begin position="1269"/>
        <end position="1286"/>
    </location>
</feature>
<dbReference type="FunFam" id="2.30.29.30:FF:000061">
    <property type="entry name" value="Oxysterol binding protein 1"/>
    <property type="match status" value="1"/>
</dbReference>
<evidence type="ECO:0000256" key="7">
    <source>
        <dbReference type="RuleBase" id="RU003844"/>
    </source>
</evidence>
<feature type="region of interest" description="Disordered" evidence="8">
    <location>
        <begin position="334"/>
        <end position="394"/>
    </location>
</feature>
<evidence type="ECO:0000256" key="8">
    <source>
        <dbReference type="SAM" id="MobiDB-lite"/>
    </source>
</evidence>
<dbReference type="EMBL" id="JAFEKC020000012">
    <property type="protein sequence ID" value="KAK0511867.1"/>
    <property type="molecule type" value="Genomic_DNA"/>
</dbReference>
<feature type="region of interest" description="Disordered" evidence="8">
    <location>
        <begin position="740"/>
        <end position="792"/>
    </location>
</feature>
<name>A0AA39QZ06_9LECA</name>
<feature type="compositionally biased region" description="Basic and acidic residues" evidence="8">
    <location>
        <begin position="573"/>
        <end position="586"/>
    </location>
</feature>
<dbReference type="GO" id="GO:0097038">
    <property type="term" value="C:perinuclear endoplasmic reticulum"/>
    <property type="evidence" value="ECO:0007669"/>
    <property type="project" value="TreeGrafter"/>
</dbReference>
<accession>A0AA39QZ06</accession>
<keyword evidence="5" id="KW-0446">Lipid-binding</keyword>
<dbReference type="Proteomes" id="UP001166286">
    <property type="component" value="Unassembled WGS sequence"/>
</dbReference>
<feature type="compositionally biased region" description="Basic residues" evidence="8">
    <location>
        <begin position="779"/>
        <end position="792"/>
    </location>
</feature>
<evidence type="ECO:0000256" key="4">
    <source>
        <dbReference type="ARBA" id="ARBA00023055"/>
    </source>
</evidence>
<dbReference type="PROSITE" id="PS50297">
    <property type="entry name" value="ANK_REP_REGION"/>
    <property type="match status" value="2"/>
</dbReference>
<feature type="compositionally biased region" description="Acidic residues" evidence="8">
    <location>
        <begin position="599"/>
        <end position="609"/>
    </location>
</feature>
<dbReference type="GO" id="GO:0005886">
    <property type="term" value="C:plasma membrane"/>
    <property type="evidence" value="ECO:0007669"/>
    <property type="project" value="TreeGrafter"/>
</dbReference>
<evidence type="ECO:0000256" key="1">
    <source>
        <dbReference type="ARBA" id="ARBA00008842"/>
    </source>
</evidence>
<dbReference type="PANTHER" id="PTHR10972">
    <property type="entry name" value="OXYSTEROL-BINDING PROTEIN-RELATED"/>
    <property type="match status" value="1"/>
</dbReference>
<evidence type="ECO:0000256" key="6">
    <source>
        <dbReference type="PROSITE-ProRule" id="PRU00023"/>
    </source>
</evidence>
<feature type="region of interest" description="Disordered" evidence="8">
    <location>
        <begin position="1269"/>
        <end position="1299"/>
    </location>
</feature>
<keyword evidence="2" id="KW-0813">Transport</keyword>
<comment type="similarity">
    <text evidence="1 7">Belongs to the OSBP family.</text>
</comment>
<organism evidence="10 11">
    <name type="scientific">Cladonia borealis</name>
    <dbReference type="NCBI Taxonomy" id="184061"/>
    <lineage>
        <taxon>Eukaryota</taxon>
        <taxon>Fungi</taxon>
        <taxon>Dikarya</taxon>
        <taxon>Ascomycota</taxon>
        <taxon>Pezizomycotina</taxon>
        <taxon>Lecanoromycetes</taxon>
        <taxon>OSLEUM clade</taxon>
        <taxon>Lecanoromycetidae</taxon>
        <taxon>Lecanorales</taxon>
        <taxon>Lecanorineae</taxon>
        <taxon>Cladoniaceae</taxon>
        <taxon>Cladonia</taxon>
    </lineage>
</organism>
<evidence type="ECO:0000313" key="11">
    <source>
        <dbReference type="Proteomes" id="UP001166286"/>
    </source>
</evidence>
<evidence type="ECO:0000256" key="3">
    <source>
        <dbReference type="ARBA" id="ARBA00022553"/>
    </source>
</evidence>
<dbReference type="Pfam" id="PF12796">
    <property type="entry name" value="Ank_2"/>
    <property type="match status" value="1"/>
</dbReference>
<dbReference type="SUPFAM" id="SSF50729">
    <property type="entry name" value="PH domain-like"/>
    <property type="match status" value="1"/>
</dbReference>
<feature type="compositionally biased region" description="Polar residues" evidence="8">
    <location>
        <begin position="75"/>
        <end position="88"/>
    </location>
</feature>
<dbReference type="CDD" id="cd13292">
    <property type="entry name" value="PH_Osh1p_Osh2p_yeast"/>
    <property type="match status" value="1"/>
</dbReference>
<dbReference type="GO" id="GO:0006887">
    <property type="term" value="P:exocytosis"/>
    <property type="evidence" value="ECO:0007669"/>
    <property type="project" value="TreeGrafter"/>
</dbReference>